<evidence type="ECO:0000256" key="4">
    <source>
        <dbReference type="ARBA" id="ARBA00022692"/>
    </source>
</evidence>
<dbReference type="InterPro" id="IPR018365">
    <property type="entry name" value="Cell_cycle_FtsW-rel_CS"/>
</dbReference>
<proteinExistence type="inferred from homology"/>
<evidence type="ECO:0000313" key="18">
    <source>
        <dbReference type="Proteomes" id="UP000740557"/>
    </source>
</evidence>
<comment type="catalytic activity">
    <reaction evidence="15">
        <text>[GlcNAc-(1-&gt;4)-Mur2Ac(oyl-L-Ala-gamma-D-Glu-L-Lys-D-Ala-D-Ala)](n)-di-trans,octa-cis-undecaprenyl diphosphate + beta-D-GlcNAc-(1-&gt;4)-Mur2Ac(oyl-L-Ala-gamma-D-Glu-L-Lys-D-Ala-D-Ala)-di-trans,octa-cis-undecaprenyl diphosphate = [GlcNAc-(1-&gt;4)-Mur2Ac(oyl-L-Ala-gamma-D-Glu-L-Lys-D-Ala-D-Ala)](n+1)-di-trans,octa-cis-undecaprenyl diphosphate + di-trans,octa-cis-undecaprenyl diphosphate + H(+)</text>
        <dbReference type="Rhea" id="RHEA:23708"/>
        <dbReference type="Rhea" id="RHEA-COMP:9602"/>
        <dbReference type="Rhea" id="RHEA-COMP:9603"/>
        <dbReference type="ChEBI" id="CHEBI:15378"/>
        <dbReference type="ChEBI" id="CHEBI:58405"/>
        <dbReference type="ChEBI" id="CHEBI:60033"/>
        <dbReference type="ChEBI" id="CHEBI:78435"/>
        <dbReference type="EC" id="2.4.99.28"/>
    </reaction>
</comment>
<dbReference type="InterPro" id="IPR001182">
    <property type="entry name" value="FtsW/RodA"/>
</dbReference>
<evidence type="ECO:0000256" key="2">
    <source>
        <dbReference type="ARBA" id="ARBA00022676"/>
    </source>
</evidence>
<feature type="transmembrane region" description="Helical" evidence="16">
    <location>
        <begin position="47"/>
        <end position="72"/>
    </location>
</feature>
<comment type="caution">
    <text evidence="17">The sequence shown here is derived from an EMBL/GenBank/DDBJ whole genome shotgun (WGS) entry which is preliminary data.</text>
</comment>
<dbReference type="GO" id="GO:0005886">
    <property type="term" value="C:plasma membrane"/>
    <property type="evidence" value="ECO:0007669"/>
    <property type="project" value="TreeGrafter"/>
</dbReference>
<evidence type="ECO:0000256" key="15">
    <source>
        <dbReference type="ARBA" id="ARBA00049902"/>
    </source>
</evidence>
<evidence type="ECO:0000256" key="1">
    <source>
        <dbReference type="ARBA" id="ARBA00004141"/>
    </source>
</evidence>
<evidence type="ECO:0000256" key="6">
    <source>
        <dbReference type="ARBA" id="ARBA00022984"/>
    </source>
</evidence>
<evidence type="ECO:0000256" key="12">
    <source>
        <dbReference type="ARBA" id="ARBA00041185"/>
    </source>
</evidence>
<dbReference type="Pfam" id="PF01098">
    <property type="entry name" value="FTSW_RODA_SPOVE"/>
    <property type="match status" value="1"/>
</dbReference>
<dbReference type="GO" id="GO:0015648">
    <property type="term" value="F:lipid-linked peptidoglycan transporter activity"/>
    <property type="evidence" value="ECO:0007669"/>
    <property type="project" value="TreeGrafter"/>
</dbReference>
<gene>
    <name evidence="17" type="ORF">KC980_01035</name>
</gene>
<dbReference type="AlphaFoldDB" id="A0A955J265"/>
<reference evidence="17" key="1">
    <citation type="submission" date="2020-04" db="EMBL/GenBank/DDBJ databases">
        <authorList>
            <person name="Zhang T."/>
        </authorList>
    </citation>
    <scope>NUCLEOTIDE SEQUENCE</scope>
    <source>
        <strain evidence="17">HKST-UBA79</strain>
    </source>
</reference>
<evidence type="ECO:0000256" key="3">
    <source>
        <dbReference type="ARBA" id="ARBA00022679"/>
    </source>
</evidence>
<evidence type="ECO:0000256" key="14">
    <source>
        <dbReference type="ARBA" id="ARBA00044770"/>
    </source>
</evidence>
<protein>
    <recommendedName>
        <fullName evidence="12">Probable peptidoglycan glycosyltransferase FtsW</fullName>
        <ecNumber evidence="14">2.4.99.28</ecNumber>
    </recommendedName>
    <alternativeName>
        <fullName evidence="13">Cell division protein FtsW</fullName>
    </alternativeName>
    <alternativeName>
        <fullName evidence="10">Cell wall polymerase</fullName>
    </alternativeName>
    <alternativeName>
        <fullName evidence="9">Peptidoglycan polymerase</fullName>
    </alternativeName>
</protein>
<dbReference type="EMBL" id="JAGQNX010000030">
    <property type="protein sequence ID" value="MCA9308072.1"/>
    <property type="molecule type" value="Genomic_DNA"/>
</dbReference>
<evidence type="ECO:0000256" key="16">
    <source>
        <dbReference type="SAM" id="Phobius"/>
    </source>
</evidence>
<comment type="similarity">
    <text evidence="11">Belongs to the SEDS family. FtsW subfamily.</text>
</comment>
<dbReference type="PROSITE" id="PS00428">
    <property type="entry name" value="FTSW_RODA_SPOVE"/>
    <property type="match status" value="1"/>
</dbReference>
<keyword evidence="3" id="KW-0808">Transferase</keyword>
<accession>A0A955J265</accession>
<dbReference type="GO" id="GO:0008955">
    <property type="term" value="F:peptidoglycan glycosyltransferase activity"/>
    <property type="evidence" value="ECO:0007669"/>
    <property type="project" value="UniProtKB-EC"/>
</dbReference>
<comment type="subcellular location">
    <subcellularLocation>
        <location evidence="1">Membrane</location>
        <topology evidence="1">Multi-pass membrane protein</topology>
    </subcellularLocation>
</comment>
<keyword evidence="6" id="KW-0573">Peptidoglycan synthesis</keyword>
<evidence type="ECO:0000256" key="5">
    <source>
        <dbReference type="ARBA" id="ARBA00022960"/>
    </source>
</evidence>
<evidence type="ECO:0000256" key="11">
    <source>
        <dbReference type="ARBA" id="ARBA00038053"/>
    </source>
</evidence>
<dbReference type="EC" id="2.4.99.28" evidence="14"/>
<dbReference type="PANTHER" id="PTHR30474:SF2">
    <property type="entry name" value="PEPTIDOGLYCAN GLYCOSYLTRANSFERASE FTSW-RELATED"/>
    <property type="match status" value="1"/>
</dbReference>
<dbReference type="Proteomes" id="UP000740557">
    <property type="component" value="Unassembled WGS sequence"/>
</dbReference>
<sequence>KGGASESLGYHINQIQIALGSGGIWGVGLGQSRQKHQYLPEVSADSIFAVIGEEMGFIGTVLVILLFVLFMYKGYKIALEQSDVFLQTLAVGLTTWVVIHFLVNIGAVVGLIPLTGVPLPFISYGGSSVIFILMGMGLLANISMEDSQKRKFKQRR</sequence>
<feature type="non-terminal residue" evidence="17">
    <location>
        <position position="1"/>
    </location>
</feature>
<evidence type="ECO:0000256" key="9">
    <source>
        <dbReference type="ARBA" id="ARBA00032370"/>
    </source>
</evidence>
<feature type="transmembrane region" description="Helical" evidence="16">
    <location>
        <begin position="84"/>
        <end position="109"/>
    </location>
</feature>
<keyword evidence="8 16" id="KW-0472">Membrane</keyword>
<name>A0A955J265_UNCKA</name>
<feature type="transmembrane region" description="Helical" evidence="16">
    <location>
        <begin position="121"/>
        <end position="142"/>
    </location>
</feature>
<keyword evidence="7 16" id="KW-1133">Transmembrane helix</keyword>
<evidence type="ECO:0000256" key="13">
    <source>
        <dbReference type="ARBA" id="ARBA00041418"/>
    </source>
</evidence>
<evidence type="ECO:0000256" key="10">
    <source>
        <dbReference type="ARBA" id="ARBA00033270"/>
    </source>
</evidence>
<evidence type="ECO:0000256" key="8">
    <source>
        <dbReference type="ARBA" id="ARBA00023136"/>
    </source>
</evidence>
<reference evidence="17" key="2">
    <citation type="journal article" date="2021" name="Microbiome">
        <title>Successional dynamics and alternative stable states in a saline activated sludge microbial community over 9 years.</title>
        <authorList>
            <person name="Wang Y."/>
            <person name="Ye J."/>
            <person name="Ju F."/>
            <person name="Liu L."/>
            <person name="Boyd J.A."/>
            <person name="Deng Y."/>
            <person name="Parks D.H."/>
            <person name="Jiang X."/>
            <person name="Yin X."/>
            <person name="Woodcroft B.J."/>
            <person name="Tyson G.W."/>
            <person name="Hugenholtz P."/>
            <person name="Polz M.F."/>
            <person name="Zhang T."/>
        </authorList>
    </citation>
    <scope>NUCLEOTIDE SEQUENCE</scope>
    <source>
        <strain evidence="17">HKST-UBA79</strain>
    </source>
</reference>
<dbReference type="GO" id="GO:0051301">
    <property type="term" value="P:cell division"/>
    <property type="evidence" value="ECO:0007669"/>
    <property type="project" value="InterPro"/>
</dbReference>
<organism evidence="17 18">
    <name type="scientific">candidate division WWE3 bacterium</name>
    <dbReference type="NCBI Taxonomy" id="2053526"/>
    <lineage>
        <taxon>Bacteria</taxon>
        <taxon>Katanobacteria</taxon>
    </lineage>
</organism>
<dbReference type="GO" id="GO:0032153">
    <property type="term" value="C:cell division site"/>
    <property type="evidence" value="ECO:0007669"/>
    <property type="project" value="TreeGrafter"/>
</dbReference>
<evidence type="ECO:0000256" key="7">
    <source>
        <dbReference type="ARBA" id="ARBA00022989"/>
    </source>
</evidence>
<dbReference type="PANTHER" id="PTHR30474">
    <property type="entry name" value="CELL CYCLE PROTEIN"/>
    <property type="match status" value="1"/>
</dbReference>
<keyword evidence="5" id="KW-0133">Cell shape</keyword>
<dbReference type="GO" id="GO:0008360">
    <property type="term" value="P:regulation of cell shape"/>
    <property type="evidence" value="ECO:0007669"/>
    <property type="project" value="UniProtKB-KW"/>
</dbReference>
<dbReference type="GO" id="GO:0009252">
    <property type="term" value="P:peptidoglycan biosynthetic process"/>
    <property type="evidence" value="ECO:0007669"/>
    <property type="project" value="UniProtKB-KW"/>
</dbReference>
<keyword evidence="2" id="KW-0328">Glycosyltransferase</keyword>
<evidence type="ECO:0000313" key="17">
    <source>
        <dbReference type="EMBL" id="MCA9308072.1"/>
    </source>
</evidence>
<keyword evidence="4 16" id="KW-0812">Transmembrane</keyword>